<keyword evidence="2" id="KW-0677">Repeat</keyword>
<evidence type="ECO:0000313" key="9">
    <source>
        <dbReference type="EMBL" id="KAK7331025.1"/>
    </source>
</evidence>
<keyword evidence="1" id="KW-0507">mRNA processing</keyword>
<organism evidence="9 10">
    <name type="scientific">Canavalia gladiata</name>
    <name type="common">Sword bean</name>
    <name type="synonym">Dolichos gladiatus</name>
    <dbReference type="NCBI Taxonomy" id="3824"/>
    <lineage>
        <taxon>Eukaryota</taxon>
        <taxon>Viridiplantae</taxon>
        <taxon>Streptophyta</taxon>
        <taxon>Embryophyta</taxon>
        <taxon>Tracheophyta</taxon>
        <taxon>Spermatophyta</taxon>
        <taxon>Magnoliopsida</taxon>
        <taxon>eudicotyledons</taxon>
        <taxon>Gunneridae</taxon>
        <taxon>Pentapetalae</taxon>
        <taxon>rosids</taxon>
        <taxon>fabids</taxon>
        <taxon>Fabales</taxon>
        <taxon>Fabaceae</taxon>
        <taxon>Papilionoideae</taxon>
        <taxon>50 kb inversion clade</taxon>
        <taxon>NPAAA clade</taxon>
        <taxon>indigoferoid/millettioid clade</taxon>
        <taxon>Phaseoleae</taxon>
        <taxon>Canavalia</taxon>
    </lineage>
</organism>
<dbReference type="GO" id="GO:0003723">
    <property type="term" value="F:RNA binding"/>
    <property type="evidence" value="ECO:0007669"/>
    <property type="project" value="UniProtKB-UniRule"/>
</dbReference>
<evidence type="ECO:0000256" key="5">
    <source>
        <dbReference type="ARBA" id="ARBA00023187"/>
    </source>
</evidence>
<keyword evidence="4" id="KW-0809">Transit peptide</keyword>
<evidence type="ECO:0000256" key="6">
    <source>
        <dbReference type="ARBA" id="ARBA00023274"/>
    </source>
</evidence>
<feature type="domain" description="CRM" evidence="8">
    <location>
        <begin position="286"/>
        <end position="407"/>
    </location>
</feature>
<gene>
    <name evidence="9" type="ORF">VNO77_25234</name>
</gene>
<dbReference type="Pfam" id="PF01985">
    <property type="entry name" value="CRS1_YhbY"/>
    <property type="match status" value="1"/>
</dbReference>
<reference evidence="9 10" key="1">
    <citation type="submission" date="2024-01" db="EMBL/GenBank/DDBJ databases">
        <title>The genomes of 5 underutilized Papilionoideae crops provide insights into root nodulation and disease resistanc.</title>
        <authorList>
            <person name="Jiang F."/>
        </authorList>
    </citation>
    <scope>NUCLEOTIDE SEQUENCE [LARGE SCALE GENOMIC DNA]</scope>
    <source>
        <strain evidence="9">LVBAO_FW01</strain>
        <tissue evidence="9">Leaves</tissue>
    </source>
</reference>
<dbReference type="GO" id="GO:0000373">
    <property type="term" value="P:Group II intron splicing"/>
    <property type="evidence" value="ECO:0007669"/>
    <property type="project" value="InterPro"/>
</dbReference>
<dbReference type="GO" id="GO:1990904">
    <property type="term" value="C:ribonucleoprotein complex"/>
    <property type="evidence" value="ECO:0007669"/>
    <property type="project" value="UniProtKB-KW"/>
</dbReference>
<evidence type="ECO:0000313" key="10">
    <source>
        <dbReference type="Proteomes" id="UP001367508"/>
    </source>
</evidence>
<keyword evidence="10" id="KW-1185">Reference proteome</keyword>
<sequence>MNIYLSCNDRQSQSHVNDLFLPIPLIQESRAGNLISVSFAWTMHSAIFSVMIEVRPKIDSWCCTLADINTVYLRCKVRVFTSTAITCSAAVERFKYFRTPSALPCPSISGKKLKYSKPPPKPKSLLDWHPVVSQTESIEFQLGLTNVKIRDDKVSYVVDGVPFEFRYSYMETPNAKLVKMCEAQFVPFRPATMSWLWTRRTPVPPCKTTVKDFHLLALPLDGEEVEPVLLPGPVLERRKKILGRDGVTHNMLETIHIKDVQDKKRTGGKVIYRQAVYPRPVKRDPEGLTLKKATDMHLNGRNLIPVRKLAKNGVSWDLVANVKEAFEECELVRINCQGLNTGDYRKIEAKLKIAFHVYCLHLKMTTCLCGGDKIGGPLYQISDDGEEANKINIDFKNSNTLPSDSQELSAQCLLKNPIEHLSNEPGGTIISS</sequence>
<dbReference type="EMBL" id="JAYMYQ010000005">
    <property type="protein sequence ID" value="KAK7331025.1"/>
    <property type="molecule type" value="Genomic_DNA"/>
</dbReference>
<keyword evidence="5" id="KW-0508">mRNA splicing</keyword>
<dbReference type="PANTHER" id="PTHR46247:SF1">
    <property type="entry name" value="CRS2-ASSOCIATED FACTOR 1, CHLOROPLASTIC"/>
    <property type="match status" value="1"/>
</dbReference>
<name>A0AAN9QAQ7_CANGL</name>
<protein>
    <recommendedName>
        <fullName evidence="8">CRM domain-containing protein</fullName>
    </recommendedName>
</protein>
<dbReference type="SUPFAM" id="SSF75471">
    <property type="entry name" value="YhbY-like"/>
    <property type="match status" value="1"/>
</dbReference>
<dbReference type="Proteomes" id="UP001367508">
    <property type="component" value="Unassembled WGS sequence"/>
</dbReference>
<dbReference type="InterPro" id="IPR001890">
    <property type="entry name" value="RNA-binding_CRM"/>
</dbReference>
<evidence type="ECO:0000256" key="1">
    <source>
        <dbReference type="ARBA" id="ARBA00022664"/>
    </source>
</evidence>
<dbReference type="PROSITE" id="PS51295">
    <property type="entry name" value="CRM"/>
    <property type="match status" value="1"/>
</dbReference>
<keyword evidence="6" id="KW-0687">Ribonucleoprotein</keyword>
<evidence type="ECO:0000256" key="2">
    <source>
        <dbReference type="ARBA" id="ARBA00022737"/>
    </source>
</evidence>
<dbReference type="Gene3D" id="3.30.110.60">
    <property type="entry name" value="YhbY-like"/>
    <property type="match status" value="1"/>
</dbReference>
<dbReference type="InterPro" id="IPR044599">
    <property type="entry name" value="CAF1P_plant"/>
</dbReference>
<dbReference type="InterPro" id="IPR035920">
    <property type="entry name" value="YhbY-like_sf"/>
</dbReference>
<proteinExistence type="predicted"/>
<evidence type="ECO:0000256" key="3">
    <source>
        <dbReference type="ARBA" id="ARBA00022884"/>
    </source>
</evidence>
<evidence type="ECO:0000259" key="8">
    <source>
        <dbReference type="PROSITE" id="PS51295"/>
    </source>
</evidence>
<dbReference type="AlphaFoldDB" id="A0AAN9QAQ7"/>
<dbReference type="GO" id="GO:0006397">
    <property type="term" value="P:mRNA processing"/>
    <property type="evidence" value="ECO:0007669"/>
    <property type="project" value="UniProtKB-KW"/>
</dbReference>
<evidence type="ECO:0000256" key="4">
    <source>
        <dbReference type="ARBA" id="ARBA00022946"/>
    </source>
</evidence>
<accession>A0AAN9QAQ7</accession>
<comment type="caution">
    <text evidence="9">The sequence shown here is derived from an EMBL/GenBank/DDBJ whole genome shotgun (WGS) entry which is preliminary data.</text>
</comment>
<dbReference type="PANTHER" id="PTHR46247">
    <property type="entry name" value="CRS2-ASSOCIATED FACTOR 1, CHLOROPLASTIC"/>
    <property type="match status" value="1"/>
</dbReference>
<keyword evidence="3 7" id="KW-0694">RNA-binding</keyword>
<evidence type="ECO:0000256" key="7">
    <source>
        <dbReference type="PROSITE-ProRule" id="PRU00626"/>
    </source>
</evidence>